<dbReference type="InterPro" id="IPR035940">
    <property type="entry name" value="CAP_sf"/>
</dbReference>
<evidence type="ECO:0000313" key="4">
    <source>
        <dbReference type="Proteomes" id="UP001320766"/>
    </source>
</evidence>
<reference evidence="3 4" key="1">
    <citation type="submission" date="2022-06" db="EMBL/GenBank/DDBJ databases">
        <title>Sequencing the genomes of 1000 actinobacteria strains.</title>
        <authorList>
            <person name="Klenk H.-P."/>
        </authorList>
    </citation>
    <scope>NUCLEOTIDE SEQUENCE [LARGE SCALE GENOMIC DNA]</scope>
    <source>
        <strain evidence="3 4">DSM 44170</strain>
    </source>
</reference>
<protein>
    <recommendedName>
        <fullName evidence="2">SCP domain-containing protein</fullName>
    </recommendedName>
</protein>
<evidence type="ECO:0000259" key="2">
    <source>
        <dbReference type="Pfam" id="PF00188"/>
    </source>
</evidence>
<proteinExistence type="predicted"/>
<feature type="domain" description="SCP" evidence="2">
    <location>
        <begin position="176"/>
        <end position="239"/>
    </location>
</feature>
<dbReference type="SUPFAM" id="SSF55797">
    <property type="entry name" value="PR-1-like"/>
    <property type="match status" value="1"/>
</dbReference>
<organism evidence="3 4">
    <name type="scientific">Nonomuraea roseoviolacea subsp. carminata</name>
    <dbReference type="NCBI Taxonomy" id="160689"/>
    <lineage>
        <taxon>Bacteria</taxon>
        <taxon>Bacillati</taxon>
        <taxon>Actinomycetota</taxon>
        <taxon>Actinomycetes</taxon>
        <taxon>Streptosporangiales</taxon>
        <taxon>Streptosporangiaceae</taxon>
        <taxon>Nonomuraea</taxon>
    </lineage>
</organism>
<keyword evidence="4" id="KW-1185">Reference proteome</keyword>
<name>A0ABT1JX48_9ACTN</name>
<dbReference type="Proteomes" id="UP001320766">
    <property type="component" value="Unassembled WGS sequence"/>
</dbReference>
<dbReference type="EMBL" id="JAMZEC010000001">
    <property type="protein sequence ID" value="MCP2346335.1"/>
    <property type="molecule type" value="Genomic_DNA"/>
</dbReference>
<sequence length="258" mass="28124">MGIYQPQGPHEGRADMHGITLPSPFSIASGAILLALAAVVPPLIATGTSAATSGMACANADLVYQPQSAFPDTARGRVFYRQQFINMEYAMLCMVNEFRAQEQRPPLHRVILLRGTTARGIRGAAADHARASAQQRWWGTVAQVPGCRPYPPDPTRCDPHYDPVSKTDPVQRAKNNNYGSSCPTWSVGENTYTGWGNDKVTPRAAFEFWKNSPLHRENMLRPEFVQIALGTETGSADPNAPADFYPAITFVQMLGSCG</sequence>
<keyword evidence="1" id="KW-0812">Transmembrane</keyword>
<evidence type="ECO:0000313" key="3">
    <source>
        <dbReference type="EMBL" id="MCP2346335.1"/>
    </source>
</evidence>
<dbReference type="Gene3D" id="3.40.33.10">
    <property type="entry name" value="CAP"/>
    <property type="match status" value="1"/>
</dbReference>
<feature type="transmembrane region" description="Helical" evidence="1">
    <location>
        <begin position="25"/>
        <end position="45"/>
    </location>
</feature>
<evidence type="ECO:0000256" key="1">
    <source>
        <dbReference type="SAM" id="Phobius"/>
    </source>
</evidence>
<gene>
    <name evidence="3" type="ORF">HD595_002457</name>
</gene>
<accession>A0ABT1JX48</accession>
<keyword evidence="1" id="KW-1133">Transmembrane helix</keyword>
<comment type="caution">
    <text evidence="3">The sequence shown here is derived from an EMBL/GenBank/DDBJ whole genome shotgun (WGS) entry which is preliminary data.</text>
</comment>
<dbReference type="InterPro" id="IPR014044">
    <property type="entry name" value="CAP_dom"/>
</dbReference>
<dbReference type="Pfam" id="PF00188">
    <property type="entry name" value="CAP"/>
    <property type="match status" value="1"/>
</dbReference>
<keyword evidence="1" id="KW-0472">Membrane</keyword>